<evidence type="ECO:0000313" key="5">
    <source>
        <dbReference type="Proteomes" id="UP000289886"/>
    </source>
</evidence>
<dbReference type="PANTHER" id="PTHR10063:SF3">
    <property type="entry name" value="RAL GTPASE-ACTIVATING PROTEIN SUBUNIT ALPHA-1"/>
    <property type="match status" value="1"/>
</dbReference>
<dbReference type="GO" id="GO:0051056">
    <property type="term" value="P:regulation of small GTPase mediated signal transduction"/>
    <property type="evidence" value="ECO:0007669"/>
    <property type="project" value="InterPro"/>
</dbReference>
<dbReference type="Proteomes" id="UP000289886">
    <property type="component" value="Unassembled WGS sequence"/>
</dbReference>
<dbReference type="FunFam" id="3.40.50.11210:FF:000001">
    <property type="entry name" value="Ral GTPase-activating protein subunit alpha-1 isoform 1"/>
    <property type="match status" value="1"/>
</dbReference>
<dbReference type="Pfam" id="PF02145">
    <property type="entry name" value="Rap_GAP"/>
    <property type="match status" value="1"/>
</dbReference>
<dbReference type="InterPro" id="IPR000331">
    <property type="entry name" value="Rap/Ran_GAP_dom"/>
</dbReference>
<dbReference type="EMBL" id="SCEB01009825">
    <property type="protein sequence ID" value="RXM91197.1"/>
    <property type="molecule type" value="Genomic_DNA"/>
</dbReference>
<dbReference type="AlphaFoldDB" id="A0A444USR5"/>
<feature type="domain" description="Rap-GAP" evidence="3">
    <location>
        <begin position="115"/>
        <end position="404"/>
    </location>
</feature>
<comment type="caution">
    <text evidence="4">The sequence shown here is derived from an EMBL/GenBank/DDBJ whole genome shotgun (WGS) entry which is preliminary data.</text>
</comment>
<organism evidence="4 5">
    <name type="scientific">Acipenser ruthenus</name>
    <name type="common">Sterlet sturgeon</name>
    <dbReference type="NCBI Taxonomy" id="7906"/>
    <lineage>
        <taxon>Eukaryota</taxon>
        <taxon>Metazoa</taxon>
        <taxon>Chordata</taxon>
        <taxon>Craniata</taxon>
        <taxon>Vertebrata</taxon>
        <taxon>Euteleostomi</taxon>
        <taxon>Actinopterygii</taxon>
        <taxon>Chondrostei</taxon>
        <taxon>Acipenseriformes</taxon>
        <taxon>Acipenseridae</taxon>
        <taxon>Acipenser</taxon>
    </lineage>
</organism>
<evidence type="ECO:0000313" key="4">
    <source>
        <dbReference type="EMBL" id="RXM91197.1"/>
    </source>
</evidence>
<keyword evidence="1" id="KW-0343">GTPase activation</keyword>
<protein>
    <submittedName>
        <fullName evidence="4">Ral GTPase-activating protein subunit alpha-1</fullName>
    </submittedName>
</protein>
<evidence type="ECO:0000256" key="1">
    <source>
        <dbReference type="ARBA" id="ARBA00022468"/>
    </source>
</evidence>
<dbReference type="SUPFAM" id="SSF111347">
    <property type="entry name" value="Rap/Ran-GAP"/>
    <property type="match status" value="1"/>
</dbReference>
<dbReference type="InterPro" id="IPR027107">
    <property type="entry name" value="Tuberin/Ral-act_asu"/>
</dbReference>
<dbReference type="GO" id="GO:0005096">
    <property type="term" value="F:GTPase activator activity"/>
    <property type="evidence" value="ECO:0007669"/>
    <property type="project" value="UniProtKB-KW"/>
</dbReference>
<dbReference type="InterPro" id="IPR035974">
    <property type="entry name" value="Rap/Ran-GAP_sf"/>
</dbReference>
<dbReference type="GO" id="GO:0005634">
    <property type="term" value="C:nucleus"/>
    <property type="evidence" value="ECO:0007669"/>
    <property type="project" value="InterPro"/>
</dbReference>
<reference evidence="4 5" key="1">
    <citation type="submission" date="2019-01" db="EMBL/GenBank/DDBJ databases">
        <title>Draft Genome and Complete Hox-Cluster Characterization of the Sterlet Sturgeon (Acipenser ruthenus).</title>
        <authorList>
            <person name="Wei Q."/>
        </authorList>
    </citation>
    <scope>NUCLEOTIDE SEQUENCE [LARGE SCALE GENOMIC DNA]</scope>
    <source>
        <strain evidence="4">WHYD16114868_AA</strain>
        <tissue evidence="4">Blood</tissue>
    </source>
</reference>
<dbReference type="Gene3D" id="3.40.50.11210">
    <property type="entry name" value="Rap/Ran-GAP"/>
    <property type="match status" value="1"/>
</dbReference>
<dbReference type="PROSITE" id="PS50085">
    <property type="entry name" value="RAPGAP"/>
    <property type="match status" value="1"/>
</dbReference>
<gene>
    <name evidence="4" type="ORF">EOD39_21425</name>
</gene>
<evidence type="ECO:0000259" key="3">
    <source>
        <dbReference type="PROSITE" id="PS50085"/>
    </source>
</evidence>
<accession>A0A444USR5</accession>
<keyword evidence="5" id="KW-1185">Reference proteome</keyword>
<evidence type="ECO:0000256" key="2">
    <source>
        <dbReference type="SAM" id="MobiDB-lite"/>
    </source>
</evidence>
<proteinExistence type="predicted"/>
<name>A0A444USR5_ACIRT</name>
<dbReference type="PANTHER" id="PTHR10063">
    <property type="entry name" value="TUBERIN"/>
    <property type="match status" value="1"/>
</dbReference>
<dbReference type="GO" id="GO:0005737">
    <property type="term" value="C:cytoplasm"/>
    <property type="evidence" value="ECO:0007669"/>
    <property type="project" value="TreeGrafter"/>
</dbReference>
<sequence length="433" mass="48295">MALPPKTLLQPVHTAGSDKDRSDTSVLSCIYKVLHGCVYGAQYFNNPKYFPLNLADLASADYDPFLHLESLKEPEPLHSPDSERSSKLQPVTEVKSCMQQGLISIAARTVITHLVNHLEHYPMSGGPAMLTSQICENQDNPYSECPELSPELFESPNLQFFVLNNTTLLSSLQIRAEDNVPGGGMSAGLTTTNSSVRIIVRDISGKYSWDTAILYGPPHCSQPSQALKLPPARPLVERQQCLDDIHLECLVTPKDRGLQRNKSTGFSTPYFATSTVEVMFHVSTRMPPDSDDSLTKKLRHLGNDEVHIVWSEHTRDYRRGIIPTEFGDVLIVIYPMKNHMYSVQIMKKPEVPFFGPLFDGAIVDGKILPTMVRTTAINASRALKSLIPLYQNLYPFKCIQSDFQCGDLTALITRKKFILISICICIVVNLLCV</sequence>
<feature type="region of interest" description="Disordered" evidence="2">
    <location>
        <begin position="1"/>
        <end position="22"/>
    </location>
</feature>